<dbReference type="Proteomes" id="UP000293347">
    <property type="component" value="Unassembled WGS sequence"/>
</dbReference>
<gene>
    <name evidence="1" type="ORF">EZ437_09265</name>
</gene>
<dbReference type="Pfam" id="PF16132">
    <property type="entry name" value="DUF4843"/>
    <property type="match status" value="1"/>
</dbReference>
<proteinExistence type="predicted"/>
<accession>A0A4R0NJR3</accession>
<dbReference type="InterPro" id="IPR032299">
    <property type="entry name" value="DUF4843"/>
</dbReference>
<dbReference type="PROSITE" id="PS51257">
    <property type="entry name" value="PROKAR_LIPOPROTEIN"/>
    <property type="match status" value="1"/>
</dbReference>
<dbReference type="RefSeq" id="WP_131595574.1">
    <property type="nucleotide sequence ID" value="NZ_SJSL01000002.1"/>
</dbReference>
<keyword evidence="2" id="KW-1185">Reference proteome</keyword>
<dbReference type="OrthoDB" id="1096291at2"/>
<organism evidence="1 2">
    <name type="scientific">Pedobacter psychroterrae</name>
    <dbReference type="NCBI Taxonomy" id="2530453"/>
    <lineage>
        <taxon>Bacteria</taxon>
        <taxon>Pseudomonadati</taxon>
        <taxon>Bacteroidota</taxon>
        <taxon>Sphingobacteriia</taxon>
        <taxon>Sphingobacteriales</taxon>
        <taxon>Sphingobacteriaceae</taxon>
        <taxon>Pedobacter</taxon>
    </lineage>
</organism>
<evidence type="ECO:0000313" key="2">
    <source>
        <dbReference type="Proteomes" id="UP000293347"/>
    </source>
</evidence>
<comment type="caution">
    <text evidence="1">The sequence shown here is derived from an EMBL/GenBank/DDBJ whole genome shotgun (WGS) entry which is preliminary data.</text>
</comment>
<evidence type="ECO:0000313" key="1">
    <source>
        <dbReference type="EMBL" id="TCD00952.1"/>
    </source>
</evidence>
<dbReference type="AlphaFoldDB" id="A0A4R0NJR3"/>
<protein>
    <submittedName>
        <fullName evidence="1">DUF4843 domain-containing protein</fullName>
    </submittedName>
</protein>
<name>A0A4R0NJR3_9SPHI</name>
<dbReference type="EMBL" id="SJSL01000002">
    <property type="protein sequence ID" value="TCD00952.1"/>
    <property type="molecule type" value="Genomic_DNA"/>
</dbReference>
<reference evidence="1 2" key="1">
    <citation type="submission" date="2019-02" db="EMBL/GenBank/DDBJ databases">
        <title>Pedobacter sp. RP-1-14 sp. nov., isolated from Arctic soil.</title>
        <authorList>
            <person name="Dahal R.H."/>
        </authorList>
    </citation>
    <scope>NUCLEOTIDE SEQUENCE [LARGE SCALE GENOMIC DNA]</scope>
    <source>
        <strain evidence="1 2">RP-1-14</strain>
    </source>
</reference>
<sequence length="281" mass="31420">MKRILTYIVCLHLLVFFSGCEKEIMSYKGREGVYFAVQSGNEFLPNLWPFMPYSDVQFTRIAKDEVDYIVKVMITGPVKDYDRTFGVVINPDSTTAVAGQHYTLEKELWTVPAGAISTNITVKLKRTPDLQVTMKAVGLRLVATQDFSLSFPEWDAIPEYSAGVVVPEFDASLHTLRLNDIMVRPVVWSGSIQAGNRESGLFGIFSRQKMDFLSQYLGLKYEDFASTATMPMARQLLIGSDATAILVRLKDAGTPVLEADGRLMWMGSVPWTSYIGVPYTP</sequence>